<dbReference type="AlphaFoldDB" id="A0A1W1ZW22"/>
<keyword evidence="4" id="KW-0472">Membrane</keyword>
<protein>
    <submittedName>
        <fullName evidence="7">UDP-2,3-diacylglucosamine pyrophosphatase LpxH</fullName>
    </submittedName>
</protein>
<keyword evidence="2" id="KW-0997">Cell inner membrane</keyword>
<dbReference type="CDD" id="cd07398">
    <property type="entry name" value="MPP_YbbF-LpxH"/>
    <property type="match status" value="1"/>
</dbReference>
<dbReference type="OrthoDB" id="9802481at2"/>
<dbReference type="GO" id="GO:0046872">
    <property type="term" value="F:metal ion binding"/>
    <property type="evidence" value="ECO:0007669"/>
    <property type="project" value="UniProtKB-KW"/>
</dbReference>
<dbReference type="InterPro" id="IPR043461">
    <property type="entry name" value="LpxH-like"/>
</dbReference>
<reference evidence="7 8" key="1">
    <citation type="submission" date="2017-04" db="EMBL/GenBank/DDBJ databases">
        <authorList>
            <person name="Afonso C.L."/>
            <person name="Miller P.J."/>
            <person name="Scott M.A."/>
            <person name="Spackman E."/>
            <person name="Goraichik I."/>
            <person name="Dimitrov K.M."/>
            <person name="Suarez D.L."/>
            <person name="Swayne D.E."/>
        </authorList>
    </citation>
    <scope>NUCLEOTIDE SEQUENCE [LARGE SCALE GENOMIC DNA]</scope>
    <source>
        <strain evidence="7 8">VK13</strain>
    </source>
</reference>
<dbReference type="EMBL" id="FWXJ01000006">
    <property type="protein sequence ID" value="SMC52665.1"/>
    <property type="molecule type" value="Genomic_DNA"/>
</dbReference>
<dbReference type="PANTHER" id="PTHR34990:SF2">
    <property type="entry name" value="BLL8164 PROTEIN"/>
    <property type="match status" value="1"/>
</dbReference>
<dbReference type="Pfam" id="PF00149">
    <property type="entry name" value="Metallophos"/>
    <property type="match status" value="1"/>
</dbReference>
<evidence type="ECO:0000313" key="7">
    <source>
        <dbReference type="EMBL" id="SMC52665.1"/>
    </source>
</evidence>
<feature type="domain" description="Calcineurin-like phosphoesterase" evidence="6">
    <location>
        <begin position="4"/>
        <end position="203"/>
    </location>
</feature>
<dbReference type="GO" id="GO:0009245">
    <property type="term" value="P:lipid A biosynthetic process"/>
    <property type="evidence" value="ECO:0007669"/>
    <property type="project" value="TreeGrafter"/>
</dbReference>
<accession>A0A1W1ZW22</accession>
<dbReference type="Proteomes" id="UP000192708">
    <property type="component" value="Unassembled WGS sequence"/>
</dbReference>
<dbReference type="InterPro" id="IPR004843">
    <property type="entry name" value="Calcineurin-like_PHP"/>
</dbReference>
<gene>
    <name evidence="7" type="ORF">SAMN06296008_106179</name>
</gene>
<evidence type="ECO:0000313" key="8">
    <source>
        <dbReference type="Proteomes" id="UP000192708"/>
    </source>
</evidence>
<dbReference type="RefSeq" id="WP_084283502.1">
    <property type="nucleotide sequence ID" value="NZ_FWXJ01000006.1"/>
</dbReference>
<name>A0A1W1ZW22_9BURK</name>
<dbReference type="GO" id="GO:0008758">
    <property type="term" value="F:UDP-2,3-diacylglucosamine hydrolase activity"/>
    <property type="evidence" value="ECO:0007669"/>
    <property type="project" value="TreeGrafter"/>
</dbReference>
<sequence length="292" mass="33708">MHYRTIWISDIHLGTAGCQADYLLDFLKHNEAKTFYLVGDIIDGWRLKKSWYWPQAHNDVVQKILRKVRKGSEVFYIPGNHDEAARQFIGMTFGDIQIRNEMIHVTANGKRLWITHGDLFDSVMQYAKWLAYLGDSAYTLILVINRMFNNIRIKLGLQYWSLSQFLKHKVKNAVSFIADFEAIMAREARKRKCDGVVCGHIHKAEIRDIDGLLYCNDGDWVESLTALVETFDGELKIIHWPHILQESAEPKIEPIVINSFNGFPLTNPTTPEVLSSKEIPFGNELVTEDNQR</sequence>
<dbReference type="SUPFAM" id="SSF56300">
    <property type="entry name" value="Metallo-dependent phosphatases"/>
    <property type="match status" value="1"/>
</dbReference>
<keyword evidence="8" id="KW-1185">Reference proteome</keyword>
<organism evidence="7 8">
    <name type="scientific">Polynucleobacter kasalickyi</name>
    <dbReference type="NCBI Taxonomy" id="1938817"/>
    <lineage>
        <taxon>Bacteria</taxon>
        <taxon>Pseudomonadati</taxon>
        <taxon>Pseudomonadota</taxon>
        <taxon>Betaproteobacteria</taxon>
        <taxon>Burkholderiales</taxon>
        <taxon>Burkholderiaceae</taxon>
        <taxon>Polynucleobacter</taxon>
    </lineage>
</organism>
<dbReference type="InterPro" id="IPR029052">
    <property type="entry name" value="Metallo-depent_PP-like"/>
</dbReference>
<keyword evidence="1" id="KW-1003">Cell membrane</keyword>
<evidence type="ECO:0000256" key="1">
    <source>
        <dbReference type="ARBA" id="ARBA00022475"/>
    </source>
</evidence>
<dbReference type="STRING" id="1938817.SAMN06296008_106179"/>
<evidence type="ECO:0000256" key="3">
    <source>
        <dbReference type="ARBA" id="ARBA00022723"/>
    </source>
</evidence>
<evidence type="ECO:0000256" key="4">
    <source>
        <dbReference type="ARBA" id="ARBA00023136"/>
    </source>
</evidence>
<dbReference type="Gene3D" id="3.60.21.10">
    <property type="match status" value="1"/>
</dbReference>
<proteinExistence type="predicted"/>
<evidence type="ECO:0000259" key="6">
    <source>
        <dbReference type="Pfam" id="PF00149"/>
    </source>
</evidence>
<evidence type="ECO:0000256" key="2">
    <source>
        <dbReference type="ARBA" id="ARBA00022519"/>
    </source>
</evidence>
<keyword evidence="5" id="KW-0464">Manganese</keyword>
<evidence type="ECO:0000256" key="5">
    <source>
        <dbReference type="ARBA" id="ARBA00023211"/>
    </source>
</evidence>
<dbReference type="GO" id="GO:0016020">
    <property type="term" value="C:membrane"/>
    <property type="evidence" value="ECO:0007669"/>
    <property type="project" value="GOC"/>
</dbReference>
<keyword evidence="3" id="KW-0479">Metal-binding</keyword>
<dbReference type="PANTHER" id="PTHR34990">
    <property type="entry name" value="UDP-2,3-DIACYLGLUCOSAMINE HYDROLASE-RELATED"/>
    <property type="match status" value="1"/>
</dbReference>